<keyword evidence="3" id="KW-0238">DNA-binding</keyword>
<dbReference type="RefSeq" id="WP_139098688.1">
    <property type="nucleotide sequence ID" value="NZ_VDFW01000020.1"/>
</dbReference>
<dbReference type="InterPro" id="IPR036388">
    <property type="entry name" value="WH-like_DNA-bd_sf"/>
</dbReference>
<evidence type="ECO:0000259" key="6">
    <source>
        <dbReference type="PROSITE" id="PS50931"/>
    </source>
</evidence>
<dbReference type="SUPFAM" id="SSF53850">
    <property type="entry name" value="Periplasmic binding protein-like II"/>
    <property type="match status" value="1"/>
</dbReference>
<dbReference type="SUPFAM" id="SSF46785">
    <property type="entry name" value="Winged helix' DNA-binding domain"/>
    <property type="match status" value="1"/>
</dbReference>
<dbReference type="GO" id="GO:0003700">
    <property type="term" value="F:DNA-binding transcription factor activity"/>
    <property type="evidence" value="ECO:0007669"/>
    <property type="project" value="InterPro"/>
</dbReference>
<accession>A0A5C4LVM1</accession>
<keyword evidence="4" id="KW-0804">Transcription</keyword>
<dbReference type="Gene3D" id="3.40.190.290">
    <property type="match status" value="1"/>
</dbReference>
<evidence type="ECO:0000313" key="7">
    <source>
        <dbReference type="EMBL" id="TNC23444.1"/>
    </source>
</evidence>
<proteinExistence type="inferred from homology"/>
<keyword evidence="2" id="KW-0805">Transcription regulation</keyword>
<dbReference type="InterPro" id="IPR000847">
    <property type="entry name" value="LysR_HTH_N"/>
</dbReference>
<gene>
    <name evidence="7" type="ORF">FG385_22180</name>
</gene>
<dbReference type="Gene3D" id="1.10.10.10">
    <property type="entry name" value="Winged helix-like DNA-binding domain superfamily/Winged helix DNA-binding domain"/>
    <property type="match status" value="1"/>
</dbReference>
<dbReference type="CDD" id="cd05466">
    <property type="entry name" value="PBP2_LTTR_substrate"/>
    <property type="match status" value="1"/>
</dbReference>
<dbReference type="Pfam" id="PF03466">
    <property type="entry name" value="LysR_substrate"/>
    <property type="match status" value="1"/>
</dbReference>
<evidence type="ECO:0000256" key="4">
    <source>
        <dbReference type="ARBA" id="ARBA00023163"/>
    </source>
</evidence>
<evidence type="ECO:0000256" key="3">
    <source>
        <dbReference type="ARBA" id="ARBA00023125"/>
    </source>
</evidence>
<feature type="region of interest" description="Disordered" evidence="5">
    <location>
        <begin position="297"/>
        <end position="329"/>
    </location>
</feature>
<dbReference type="PANTHER" id="PTHR30126">
    <property type="entry name" value="HTH-TYPE TRANSCRIPTIONAL REGULATOR"/>
    <property type="match status" value="1"/>
</dbReference>
<name>A0A5C4LVM1_9PSEU</name>
<keyword evidence="8" id="KW-1185">Reference proteome</keyword>
<dbReference type="InterPro" id="IPR036390">
    <property type="entry name" value="WH_DNA-bd_sf"/>
</dbReference>
<evidence type="ECO:0000313" key="8">
    <source>
        <dbReference type="Proteomes" id="UP000305546"/>
    </source>
</evidence>
<dbReference type="GO" id="GO:0000976">
    <property type="term" value="F:transcription cis-regulatory region binding"/>
    <property type="evidence" value="ECO:0007669"/>
    <property type="project" value="TreeGrafter"/>
</dbReference>
<evidence type="ECO:0000256" key="1">
    <source>
        <dbReference type="ARBA" id="ARBA00009437"/>
    </source>
</evidence>
<dbReference type="EMBL" id="VDFW01000020">
    <property type="protein sequence ID" value="TNC23444.1"/>
    <property type="molecule type" value="Genomic_DNA"/>
</dbReference>
<sequence length="329" mass="35041">MELRTLRYFVAVAGRGSVSAAAEVVHVTQPALSRQLRHLERELRLDLFDRRGNRLELTAAGAQFLPVARDVLRRADDALSAAEAFAAGHLVRITISAPTTTLTDLVAPFLATFGPGDPLPTVVETTGTGALRHGADLAIVTQPPATEWDSLALAVLPLWAYVPAGHPWRRRKRVRLADLVREPLVVLDPSFRARQILQEALATDGLGTRELIECGNAQVAQALAAAGRGVAVVSDDPRFGLHGLRISGASAELRISLFAAWAPSHHAASSLASLAHRLRTFAADRYGTEVLPTSGVSSVHPAPCANGHRPRAATPHRLTRRGASSSSGT</sequence>
<comment type="caution">
    <text evidence="7">The sequence shown here is derived from an EMBL/GenBank/DDBJ whole genome shotgun (WGS) entry which is preliminary data.</text>
</comment>
<evidence type="ECO:0000256" key="2">
    <source>
        <dbReference type="ARBA" id="ARBA00023015"/>
    </source>
</evidence>
<dbReference type="PANTHER" id="PTHR30126:SF39">
    <property type="entry name" value="HTH-TYPE TRANSCRIPTIONAL REGULATOR CYSL"/>
    <property type="match status" value="1"/>
</dbReference>
<evidence type="ECO:0000256" key="5">
    <source>
        <dbReference type="SAM" id="MobiDB-lite"/>
    </source>
</evidence>
<dbReference type="OrthoDB" id="9803735at2"/>
<dbReference type="FunFam" id="1.10.10.10:FF:000001">
    <property type="entry name" value="LysR family transcriptional regulator"/>
    <property type="match status" value="1"/>
</dbReference>
<dbReference type="Proteomes" id="UP000305546">
    <property type="component" value="Unassembled WGS sequence"/>
</dbReference>
<dbReference type="Pfam" id="PF00126">
    <property type="entry name" value="HTH_1"/>
    <property type="match status" value="1"/>
</dbReference>
<feature type="domain" description="HTH lysR-type" evidence="6">
    <location>
        <begin position="1"/>
        <end position="58"/>
    </location>
</feature>
<dbReference type="PROSITE" id="PS50931">
    <property type="entry name" value="HTH_LYSR"/>
    <property type="match status" value="1"/>
</dbReference>
<reference evidence="7 8" key="1">
    <citation type="submission" date="2019-06" db="EMBL/GenBank/DDBJ databases">
        <title>Amycolatopsis alkalitolerans sp. nov., isolated from Gastrodia elata Blume.</title>
        <authorList>
            <person name="Narsing Rao M.P."/>
            <person name="Li W.J."/>
        </authorList>
    </citation>
    <scope>NUCLEOTIDE SEQUENCE [LARGE SCALE GENOMIC DNA]</scope>
    <source>
        <strain evidence="7 8">SYSUP0005</strain>
    </source>
</reference>
<dbReference type="PRINTS" id="PR00039">
    <property type="entry name" value="HTHLYSR"/>
</dbReference>
<organism evidence="7 8">
    <name type="scientific">Amycolatopsis alkalitolerans</name>
    <dbReference type="NCBI Taxonomy" id="2547244"/>
    <lineage>
        <taxon>Bacteria</taxon>
        <taxon>Bacillati</taxon>
        <taxon>Actinomycetota</taxon>
        <taxon>Actinomycetes</taxon>
        <taxon>Pseudonocardiales</taxon>
        <taxon>Pseudonocardiaceae</taxon>
        <taxon>Amycolatopsis</taxon>
    </lineage>
</organism>
<protein>
    <submittedName>
        <fullName evidence="7">LysR family transcriptional regulator</fullName>
    </submittedName>
</protein>
<dbReference type="InterPro" id="IPR005119">
    <property type="entry name" value="LysR_subst-bd"/>
</dbReference>
<dbReference type="AlphaFoldDB" id="A0A5C4LVM1"/>
<comment type="similarity">
    <text evidence="1">Belongs to the LysR transcriptional regulatory family.</text>
</comment>